<name>A0A4S8EPZ8_9BURK</name>
<dbReference type="InterPro" id="IPR032875">
    <property type="entry name" value="Succ_CoA_lig_flav_dom"/>
</dbReference>
<comment type="similarity">
    <text evidence="1">In the N-terminal section; belongs to the acetate CoA ligase alpha subunit family.</text>
</comment>
<dbReference type="InterPro" id="IPR013815">
    <property type="entry name" value="ATP_grasp_subdomain_1"/>
</dbReference>
<dbReference type="Proteomes" id="UP000308917">
    <property type="component" value="Unassembled WGS sequence"/>
</dbReference>
<dbReference type="InterPro" id="IPR011761">
    <property type="entry name" value="ATP-grasp"/>
</dbReference>
<organism evidence="5 6">
    <name type="scientific">Lampropedia puyangensis</name>
    <dbReference type="NCBI Taxonomy" id="1330072"/>
    <lineage>
        <taxon>Bacteria</taxon>
        <taxon>Pseudomonadati</taxon>
        <taxon>Pseudomonadota</taxon>
        <taxon>Betaproteobacteria</taxon>
        <taxon>Burkholderiales</taxon>
        <taxon>Comamonadaceae</taxon>
        <taxon>Lampropedia</taxon>
    </lineage>
</organism>
<dbReference type="InterPro" id="IPR043938">
    <property type="entry name" value="Ligase_CoA_dom"/>
</dbReference>
<dbReference type="PANTHER" id="PTHR42793:SF1">
    <property type="entry name" value="PEPTIDYL-LYSINE N-ACETYLTRANSFERASE PATZ"/>
    <property type="match status" value="1"/>
</dbReference>
<dbReference type="InterPro" id="IPR036291">
    <property type="entry name" value="NAD(P)-bd_dom_sf"/>
</dbReference>
<accession>A0A4S8EPZ8</accession>
<dbReference type="AlphaFoldDB" id="A0A4S8EPZ8"/>
<evidence type="ECO:0000256" key="3">
    <source>
        <dbReference type="SAM" id="MobiDB-lite"/>
    </source>
</evidence>
<dbReference type="PROSITE" id="PS50975">
    <property type="entry name" value="ATP_GRASP"/>
    <property type="match status" value="1"/>
</dbReference>
<dbReference type="Gene3D" id="3.30.470.20">
    <property type="entry name" value="ATP-grasp fold, B domain"/>
    <property type="match status" value="1"/>
</dbReference>
<dbReference type="Pfam" id="PF13380">
    <property type="entry name" value="CoA_binding_2"/>
    <property type="match status" value="1"/>
</dbReference>
<dbReference type="GO" id="GO:0043758">
    <property type="term" value="F:acetate-CoA ligase (ADP-forming) activity"/>
    <property type="evidence" value="ECO:0007669"/>
    <property type="project" value="InterPro"/>
</dbReference>
<dbReference type="Pfam" id="PF13607">
    <property type="entry name" value="Succ_CoA_lig"/>
    <property type="match status" value="1"/>
</dbReference>
<feature type="domain" description="ATP-grasp" evidence="4">
    <location>
        <begin position="487"/>
        <end position="523"/>
    </location>
</feature>
<dbReference type="InterPro" id="IPR016102">
    <property type="entry name" value="Succinyl-CoA_synth-like"/>
</dbReference>
<evidence type="ECO:0000256" key="1">
    <source>
        <dbReference type="ARBA" id="ARBA00060888"/>
    </source>
</evidence>
<dbReference type="SMART" id="SM00881">
    <property type="entry name" value="CoA_binding"/>
    <property type="match status" value="1"/>
</dbReference>
<dbReference type="OrthoDB" id="9807426at2"/>
<dbReference type="Pfam" id="PF13549">
    <property type="entry name" value="ATP-grasp_5"/>
    <property type="match status" value="1"/>
</dbReference>
<keyword evidence="6" id="KW-1185">Reference proteome</keyword>
<keyword evidence="2" id="KW-0547">Nucleotide-binding</keyword>
<dbReference type="InterPro" id="IPR003781">
    <property type="entry name" value="CoA-bd"/>
</dbReference>
<dbReference type="GO" id="GO:0005524">
    <property type="term" value="F:ATP binding"/>
    <property type="evidence" value="ECO:0007669"/>
    <property type="project" value="UniProtKB-UniRule"/>
</dbReference>
<evidence type="ECO:0000259" key="4">
    <source>
        <dbReference type="PROSITE" id="PS50975"/>
    </source>
</evidence>
<dbReference type="Pfam" id="PF19045">
    <property type="entry name" value="Ligase_CoA_2"/>
    <property type="match status" value="1"/>
</dbReference>
<gene>
    <name evidence="5" type="ORF">E9531_16435</name>
</gene>
<dbReference type="Gene3D" id="3.30.1490.20">
    <property type="entry name" value="ATP-grasp fold, A domain"/>
    <property type="match status" value="1"/>
</dbReference>
<proteinExistence type="inferred from homology"/>
<feature type="region of interest" description="Disordered" evidence="3">
    <location>
        <begin position="454"/>
        <end position="480"/>
    </location>
</feature>
<evidence type="ECO:0000313" key="5">
    <source>
        <dbReference type="EMBL" id="THT96288.1"/>
    </source>
</evidence>
<dbReference type="Gene3D" id="3.40.50.261">
    <property type="entry name" value="Succinyl-CoA synthetase domains"/>
    <property type="match status" value="2"/>
</dbReference>
<dbReference type="SUPFAM" id="SSF56059">
    <property type="entry name" value="Glutathione synthetase ATP-binding domain-like"/>
    <property type="match status" value="1"/>
</dbReference>
<evidence type="ECO:0000313" key="6">
    <source>
        <dbReference type="Proteomes" id="UP000308917"/>
    </source>
</evidence>
<keyword evidence="2" id="KW-0067">ATP-binding</keyword>
<reference evidence="5 6" key="1">
    <citation type="journal article" date="2015" name="Antonie Van Leeuwenhoek">
        <title>Lampropedia puyangensis sp. nov., isolated from symptomatic bark of Populus ? euramericana canker and emended description of Lampropedia hyalina (Ehrenberg 1832) Lee et al. 2004.</title>
        <authorList>
            <person name="Li Y."/>
            <person name="Wang T."/>
            <person name="Piao C.G."/>
            <person name="Wang L.F."/>
            <person name="Tian G.Z."/>
            <person name="Zhu T.H."/>
            <person name="Guo M.W."/>
        </authorList>
    </citation>
    <scope>NUCLEOTIDE SEQUENCE [LARGE SCALE GENOMIC DNA]</scope>
    <source>
        <strain evidence="5 6">2-bin</strain>
    </source>
</reference>
<feature type="compositionally biased region" description="Polar residues" evidence="3">
    <location>
        <begin position="464"/>
        <end position="480"/>
    </location>
</feature>
<dbReference type="SUPFAM" id="SSF51735">
    <property type="entry name" value="NAD(P)-binding Rossmann-fold domains"/>
    <property type="match status" value="1"/>
</dbReference>
<protein>
    <submittedName>
        <fullName evidence="5">CoA-binding protein</fullName>
    </submittedName>
</protein>
<dbReference type="PANTHER" id="PTHR42793">
    <property type="entry name" value="COA BINDING DOMAIN CONTAINING PROTEIN"/>
    <property type="match status" value="1"/>
</dbReference>
<dbReference type="EMBL" id="STFG01000032">
    <property type="protein sequence ID" value="THT96288.1"/>
    <property type="molecule type" value="Genomic_DNA"/>
</dbReference>
<sequence length="708" mass="74425">MGASNDTTKIRGRLLQLLCNAGFAGPVFPVNPSQQTVQGLAAYASVLELPQAVDLALIAVAADQVMGVLEQCQQRCIRAAAIYSAGANGVPIGQRLQDQVAAFAQRSGMRILGPNCEGFFDAERGLVATFSPTLTRIPLHRATDWPLRQRISIVSQSGAMAFALYGKARAQQVPVQHLISTGNEADVELLEAVDYVIADGRSRAVLLFVEGFHRPERFAAVAAKAAEAGVVLIVAKIGRSNAGQRAAVSHTAHLTGADTAYDAVLRAHGAIRVDTPEDMLAIAAAVSAGVQPQGKRVGIVTTSGGAGGWAADICEQAGLEVPAFDESLRQELARIIPAYGSANNPVDVTASVVEDGGATLLRILQLMGHNQHIDIGLIVVSLVSPERMTQMEAPLKAIYAQTQRPLVFHSPGVVAPKAMEVLARVGGLHLDLEVFAKAMLALSWHQQFLHERQAVSQPPAATHNAPTDHSQPSWPANQGELSGPALREFLTAWQIALPPEALVRNASEAATAAEAMGFPVALKIASPDIAHKTEAGGVALDLADAAAVAQAAEQIFAQVQRHAPQARIDGLQVQRMMPPGHEMVIGVVRDADFGPLVMLGLGGIYIEVLRDVVFAPAPLTAAQARAMVLQLKALPILQGVRGQPAADIDALVQMLVQVSRLAAEHADRIQEIDLNPVLVYPAGLGAVAVDALLVTQSQAAAPSAAQQA</sequence>
<dbReference type="Gene3D" id="3.40.50.720">
    <property type="entry name" value="NAD(P)-binding Rossmann-like Domain"/>
    <property type="match status" value="1"/>
</dbReference>
<dbReference type="SUPFAM" id="SSF52210">
    <property type="entry name" value="Succinyl-CoA synthetase domains"/>
    <property type="match status" value="2"/>
</dbReference>
<comment type="caution">
    <text evidence="5">The sequence shown here is derived from an EMBL/GenBank/DDBJ whole genome shotgun (WGS) entry which is preliminary data.</text>
</comment>
<dbReference type="FunFam" id="3.30.1490.20:FF:000020">
    <property type="entry name" value="Protein lysine acetyltransferase"/>
    <property type="match status" value="1"/>
</dbReference>
<evidence type="ECO:0000256" key="2">
    <source>
        <dbReference type="PROSITE-ProRule" id="PRU00409"/>
    </source>
</evidence>
<dbReference type="GO" id="GO:0046872">
    <property type="term" value="F:metal ion binding"/>
    <property type="evidence" value="ECO:0007669"/>
    <property type="project" value="InterPro"/>
</dbReference>